<evidence type="ECO:0000259" key="2">
    <source>
        <dbReference type="Pfam" id="PF01979"/>
    </source>
</evidence>
<accession>A0AAW8NLZ6</accession>
<dbReference type="RefSeq" id="WP_108945920.1">
    <property type="nucleotide sequence ID" value="NZ_JAPMLA010000003.1"/>
</dbReference>
<dbReference type="InterPro" id="IPR051781">
    <property type="entry name" value="Metallo-dep_Hydrolase"/>
</dbReference>
<dbReference type="PANTHER" id="PTHR43135">
    <property type="entry name" value="ALPHA-D-RIBOSE 1-METHYLPHOSPHONATE 5-TRIPHOSPHATE DIPHOSPHATASE"/>
    <property type="match status" value="1"/>
</dbReference>
<name>A0AAW8NLZ6_9GAMM</name>
<keyword evidence="1" id="KW-0732">Signal</keyword>
<dbReference type="Gene3D" id="3.20.20.140">
    <property type="entry name" value="Metal-dependent hydrolases"/>
    <property type="match status" value="1"/>
</dbReference>
<dbReference type="Gene3D" id="2.30.40.10">
    <property type="entry name" value="Urease, subunit C, domain 1"/>
    <property type="match status" value="1"/>
</dbReference>
<dbReference type="InterPro" id="IPR006680">
    <property type="entry name" value="Amidohydro-rel"/>
</dbReference>
<dbReference type="PANTHER" id="PTHR43135:SF3">
    <property type="entry name" value="ALPHA-D-RIBOSE 1-METHYLPHOSPHONATE 5-TRIPHOSPHATE DIPHOSPHATASE"/>
    <property type="match status" value="1"/>
</dbReference>
<dbReference type="CDD" id="cd01299">
    <property type="entry name" value="Met_dep_hydrolase_A"/>
    <property type="match status" value="1"/>
</dbReference>
<feature type="domain" description="Amidohydrolase-related" evidence="2">
    <location>
        <begin position="76"/>
        <end position="430"/>
    </location>
</feature>
<protein>
    <submittedName>
        <fullName evidence="3">Amidohydrolase family protein</fullName>
    </submittedName>
</protein>
<dbReference type="InterPro" id="IPR057744">
    <property type="entry name" value="OTAase-like"/>
</dbReference>
<sequence length="459" mass="49690">MKYRTLKMSVVAVSCSLVFSVSAESTLFTNVNVFDGKKDELLKNYQVLVVDNKISKVSSEAISVQDATVIDGKGMTLMPGLIEGHGHLQMNGTSLPDIENNRNWEELAVRSAARAKSALMSGFTTWRDAGGMGAGLKKTIDSGELVGPRIYPSGAFIGPTGSHADFRNFTTPNETLYPRGSAGGRLGISCTADSIGDIKACARQNYMQGATQIKLMSSGGVASSFDPWQLDAYSLEELQAAVEVANAYGSYAMSHAYSKVSLLRNLEAGVKTLEHAFMFDKDVYRAMKKNDAYMTTNMTAFSPYLGEIEAINSNPASARKAKTAQAAFANYIDNVNKYQPKLGFQVDCVGGVAACEQQTDHSIYLSGKFFGNHYTLISMTSVNGEIVKLAGEVLDPYFEGKLGVVEEGAYADLILVDGNPLQDLTVIGANEKWFDAPKRDGIETMKIIMKDGVIYKNTL</sequence>
<dbReference type="EMBL" id="JAPMLD010000003">
    <property type="protein sequence ID" value="MDW4824089.1"/>
    <property type="molecule type" value="Genomic_DNA"/>
</dbReference>
<dbReference type="Proteomes" id="UP001271263">
    <property type="component" value="Unassembled WGS sequence"/>
</dbReference>
<dbReference type="InterPro" id="IPR032466">
    <property type="entry name" value="Metal_Hydrolase"/>
</dbReference>
<gene>
    <name evidence="3" type="ORF">OS133_04530</name>
    <name evidence="4" type="ORF">OS134_08490</name>
</gene>
<dbReference type="GO" id="GO:0016810">
    <property type="term" value="F:hydrolase activity, acting on carbon-nitrogen (but not peptide) bonds"/>
    <property type="evidence" value="ECO:0007669"/>
    <property type="project" value="InterPro"/>
</dbReference>
<reference evidence="3" key="2">
    <citation type="submission" date="2022-11" db="EMBL/GenBank/DDBJ databases">
        <title>Prophages regulate Shewanella fidelis motility and biofilm formation: implications for gut colonization dynamics in Ciona robusta.</title>
        <authorList>
            <person name="Natarajan O."/>
            <person name="Gibboney S.L."/>
            <person name="Young M.N."/>
            <person name="Lim S.J."/>
            <person name="Pluta N."/>
            <person name="Atkinson C.G.F."/>
            <person name="Leigh B.A."/>
            <person name="Liberti A."/>
            <person name="Kees E."/>
            <person name="Breitbart M."/>
            <person name="Gralnick J."/>
            <person name="Dishaw L.J."/>
        </authorList>
    </citation>
    <scope>NUCLEOTIDE SEQUENCE</scope>
    <source>
        <strain evidence="3">3313</strain>
    </source>
</reference>
<evidence type="ECO:0000313" key="4">
    <source>
        <dbReference type="EMBL" id="MDW4824089.1"/>
    </source>
</evidence>
<comment type="caution">
    <text evidence="3">The sequence shown here is derived from an EMBL/GenBank/DDBJ whole genome shotgun (WGS) entry which is preliminary data.</text>
</comment>
<evidence type="ECO:0000313" key="6">
    <source>
        <dbReference type="Proteomes" id="UP001271263"/>
    </source>
</evidence>
<organism evidence="3 5">
    <name type="scientific">Shewanella fidelis</name>
    <dbReference type="NCBI Taxonomy" id="173509"/>
    <lineage>
        <taxon>Bacteria</taxon>
        <taxon>Pseudomonadati</taxon>
        <taxon>Pseudomonadota</taxon>
        <taxon>Gammaproteobacteria</taxon>
        <taxon>Alteromonadales</taxon>
        <taxon>Shewanellaceae</taxon>
        <taxon>Shewanella</taxon>
    </lineage>
</organism>
<dbReference type="EMBL" id="JAPMLE010000001">
    <property type="protein sequence ID" value="MDR8522948.1"/>
    <property type="molecule type" value="Genomic_DNA"/>
</dbReference>
<dbReference type="SUPFAM" id="SSF51556">
    <property type="entry name" value="Metallo-dependent hydrolases"/>
    <property type="match status" value="1"/>
</dbReference>
<feature type="chain" id="PRO_5043499653" evidence="1">
    <location>
        <begin position="24"/>
        <end position="459"/>
    </location>
</feature>
<proteinExistence type="predicted"/>
<evidence type="ECO:0000313" key="3">
    <source>
        <dbReference type="EMBL" id="MDR8522948.1"/>
    </source>
</evidence>
<feature type="signal peptide" evidence="1">
    <location>
        <begin position="1"/>
        <end position="23"/>
    </location>
</feature>
<keyword evidence="6" id="KW-1185">Reference proteome</keyword>
<dbReference type="Pfam" id="PF01979">
    <property type="entry name" value="Amidohydro_1"/>
    <property type="match status" value="1"/>
</dbReference>
<evidence type="ECO:0000313" key="5">
    <source>
        <dbReference type="Proteomes" id="UP001259340"/>
    </source>
</evidence>
<dbReference type="SUPFAM" id="SSF51338">
    <property type="entry name" value="Composite domain of metallo-dependent hydrolases"/>
    <property type="match status" value="2"/>
</dbReference>
<dbReference type="Proteomes" id="UP001259340">
    <property type="component" value="Unassembled WGS sequence"/>
</dbReference>
<evidence type="ECO:0000256" key="1">
    <source>
        <dbReference type="SAM" id="SignalP"/>
    </source>
</evidence>
<dbReference type="AlphaFoldDB" id="A0AAW8NLZ6"/>
<reference evidence="4 6" key="1">
    <citation type="journal article" date="2022" name="bioRxiv">
        <title>Prophages regulate Shewanella fidelis 3313 motility and biofilm formation: implications for gut colonization dynamics in Ciona robusta.</title>
        <authorList>
            <person name="Natarajan O."/>
            <person name="Gibboney S.L."/>
            <person name="Young M.N."/>
            <person name="Lim S.J."/>
            <person name="Pluta N."/>
            <person name="Atkinson C.G."/>
            <person name="Leigh B.A."/>
            <person name="Liberti A."/>
            <person name="Kees E.D."/>
            <person name="Breitbart M."/>
            <person name="Gralnick J.A."/>
            <person name="Dishaw L.J."/>
        </authorList>
    </citation>
    <scope>NUCLEOTIDE SEQUENCE [LARGE SCALE GENOMIC DNA]</scope>
    <source>
        <strain evidence="4 6">JG4066</strain>
    </source>
</reference>
<dbReference type="InterPro" id="IPR011059">
    <property type="entry name" value="Metal-dep_hydrolase_composite"/>
</dbReference>